<keyword evidence="2 5" id="KW-0963">Cytoplasm</keyword>
<dbReference type="Gene3D" id="3.40.630.30">
    <property type="match status" value="1"/>
</dbReference>
<gene>
    <name evidence="7" type="primary">rimI</name>
    <name evidence="7" type="ORF">H8S55_02220</name>
</gene>
<comment type="subcellular location">
    <subcellularLocation>
        <location evidence="5">Cytoplasm</location>
    </subcellularLocation>
</comment>
<evidence type="ECO:0000259" key="6">
    <source>
        <dbReference type="PROSITE" id="PS51186"/>
    </source>
</evidence>
<evidence type="ECO:0000256" key="1">
    <source>
        <dbReference type="ARBA" id="ARBA00005395"/>
    </source>
</evidence>
<evidence type="ECO:0000313" key="8">
    <source>
        <dbReference type="Proteomes" id="UP000602260"/>
    </source>
</evidence>
<feature type="domain" description="N-acetyltransferase" evidence="6">
    <location>
        <begin position="3"/>
        <end position="147"/>
    </location>
</feature>
<evidence type="ECO:0000256" key="5">
    <source>
        <dbReference type="RuleBase" id="RU363094"/>
    </source>
</evidence>
<protein>
    <recommendedName>
        <fullName evidence="5">[Ribosomal protein bS18]-alanine N-acetyltransferase</fullName>
        <ecNumber evidence="5">2.3.1.266</ecNumber>
    </recommendedName>
</protein>
<dbReference type="Proteomes" id="UP000602260">
    <property type="component" value="Unassembled WGS sequence"/>
</dbReference>
<dbReference type="PANTHER" id="PTHR43420">
    <property type="entry name" value="ACETYLTRANSFERASE"/>
    <property type="match status" value="1"/>
</dbReference>
<dbReference type="InterPro" id="IPR000182">
    <property type="entry name" value="GNAT_dom"/>
</dbReference>
<dbReference type="GO" id="GO:0005737">
    <property type="term" value="C:cytoplasm"/>
    <property type="evidence" value="ECO:0007669"/>
    <property type="project" value="UniProtKB-SubCell"/>
</dbReference>
<evidence type="ECO:0000256" key="2">
    <source>
        <dbReference type="ARBA" id="ARBA00022490"/>
    </source>
</evidence>
<comment type="caution">
    <text evidence="7">The sequence shown here is derived from an EMBL/GenBank/DDBJ whole genome shotgun (WGS) entry which is preliminary data.</text>
</comment>
<keyword evidence="4" id="KW-0012">Acyltransferase</keyword>
<organism evidence="7 8">
    <name type="scientific">Flintibacter faecis</name>
    <dbReference type="NCBI Taxonomy" id="2763047"/>
    <lineage>
        <taxon>Bacteria</taxon>
        <taxon>Bacillati</taxon>
        <taxon>Bacillota</taxon>
        <taxon>Clostridia</taxon>
        <taxon>Eubacteriales</taxon>
        <taxon>Flintibacter</taxon>
    </lineage>
</organism>
<name>A0A8J6M335_9FIRM</name>
<dbReference type="GO" id="GO:0005840">
    <property type="term" value="C:ribosome"/>
    <property type="evidence" value="ECO:0007669"/>
    <property type="project" value="UniProtKB-KW"/>
</dbReference>
<comment type="function">
    <text evidence="5">Acetylates the N-terminal alanine of ribosomal protein bS18.</text>
</comment>
<evidence type="ECO:0000256" key="3">
    <source>
        <dbReference type="ARBA" id="ARBA00022679"/>
    </source>
</evidence>
<dbReference type="EMBL" id="JACOPN010000001">
    <property type="protein sequence ID" value="MBC5716148.1"/>
    <property type="molecule type" value="Genomic_DNA"/>
</dbReference>
<dbReference type="InterPro" id="IPR006464">
    <property type="entry name" value="AcTrfase_RimI/Ard1"/>
</dbReference>
<dbReference type="Pfam" id="PF00583">
    <property type="entry name" value="Acetyltransf_1"/>
    <property type="match status" value="1"/>
</dbReference>
<dbReference type="GO" id="GO:0008999">
    <property type="term" value="F:protein-N-terminal-alanine acetyltransferase activity"/>
    <property type="evidence" value="ECO:0007669"/>
    <property type="project" value="UniProtKB-EC"/>
</dbReference>
<accession>A0A8J6M335</accession>
<dbReference type="AlphaFoldDB" id="A0A8J6M335"/>
<dbReference type="InterPro" id="IPR050680">
    <property type="entry name" value="YpeA/RimI_acetyltransf"/>
</dbReference>
<dbReference type="PROSITE" id="PS51186">
    <property type="entry name" value="GNAT"/>
    <property type="match status" value="1"/>
</dbReference>
<dbReference type="CDD" id="cd04301">
    <property type="entry name" value="NAT_SF"/>
    <property type="match status" value="1"/>
</dbReference>
<dbReference type="EC" id="2.3.1.266" evidence="5"/>
<dbReference type="RefSeq" id="WP_186877621.1">
    <property type="nucleotide sequence ID" value="NZ_JACOPN010000001.1"/>
</dbReference>
<dbReference type="InterPro" id="IPR016181">
    <property type="entry name" value="Acyl_CoA_acyltransferase"/>
</dbReference>
<reference evidence="7" key="1">
    <citation type="submission" date="2020-08" db="EMBL/GenBank/DDBJ databases">
        <title>Genome public.</title>
        <authorList>
            <person name="Liu C."/>
            <person name="Sun Q."/>
        </authorList>
    </citation>
    <scope>NUCLEOTIDE SEQUENCE</scope>
    <source>
        <strain evidence="7">BX5</strain>
    </source>
</reference>
<dbReference type="PANTHER" id="PTHR43420:SF44">
    <property type="entry name" value="ACETYLTRANSFERASE YPEA"/>
    <property type="match status" value="1"/>
</dbReference>
<keyword evidence="7" id="KW-0687">Ribonucleoprotein</keyword>
<comment type="similarity">
    <text evidence="1 5">Belongs to the acetyltransferase family. RimI subfamily.</text>
</comment>
<keyword evidence="3" id="KW-0808">Transferase</keyword>
<keyword evidence="8" id="KW-1185">Reference proteome</keyword>
<comment type="catalytic activity">
    <reaction evidence="5">
        <text>N-terminal L-alanyl-[ribosomal protein bS18] + acetyl-CoA = N-terminal N(alpha)-acetyl-L-alanyl-[ribosomal protein bS18] + CoA + H(+)</text>
        <dbReference type="Rhea" id="RHEA:43756"/>
        <dbReference type="Rhea" id="RHEA-COMP:10676"/>
        <dbReference type="Rhea" id="RHEA-COMP:10677"/>
        <dbReference type="ChEBI" id="CHEBI:15378"/>
        <dbReference type="ChEBI" id="CHEBI:57287"/>
        <dbReference type="ChEBI" id="CHEBI:57288"/>
        <dbReference type="ChEBI" id="CHEBI:64718"/>
        <dbReference type="ChEBI" id="CHEBI:83683"/>
        <dbReference type="EC" id="2.3.1.266"/>
    </reaction>
</comment>
<dbReference type="NCBIfam" id="TIGR01575">
    <property type="entry name" value="rimI"/>
    <property type="match status" value="1"/>
</dbReference>
<keyword evidence="7" id="KW-0689">Ribosomal protein</keyword>
<evidence type="ECO:0000256" key="4">
    <source>
        <dbReference type="ARBA" id="ARBA00023315"/>
    </source>
</evidence>
<dbReference type="SUPFAM" id="SSF55729">
    <property type="entry name" value="Acyl-CoA N-acyltransferases (Nat)"/>
    <property type="match status" value="1"/>
</dbReference>
<evidence type="ECO:0000313" key="7">
    <source>
        <dbReference type="EMBL" id="MBC5716148.1"/>
    </source>
</evidence>
<proteinExistence type="inferred from homology"/>
<sequence length="154" mass="17391">MYYEIVPMDRSHIEQIAALERECFSTPWTEQMLSDALFDSQASFIVAEAEDGHILGYAGLHVIVDEGYIDNIAVESDARRHGVASALLDVYCRFGAVNLAFLTLEVRASNQAAMGLYEKYGFQRAGLRPGYYQHPKEDAVIMTRYFNEQEGEQP</sequence>